<evidence type="ECO:0000313" key="4">
    <source>
        <dbReference type="Proteomes" id="UP000293347"/>
    </source>
</evidence>
<proteinExistence type="predicted"/>
<protein>
    <submittedName>
        <fullName evidence="3">Glycosyltransferase</fullName>
    </submittedName>
</protein>
<evidence type="ECO:0000259" key="1">
    <source>
        <dbReference type="Pfam" id="PF00534"/>
    </source>
</evidence>
<dbReference type="InterPro" id="IPR001296">
    <property type="entry name" value="Glyco_trans_1"/>
</dbReference>
<reference evidence="3 4" key="1">
    <citation type="submission" date="2019-02" db="EMBL/GenBank/DDBJ databases">
        <title>Pedobacter sp. RP-1-14 sp. nov., isolated from Arctic soil.</title>
        <authorList>
            <person name="Dahal R.H."/>
        </authorList>
    </citation>
    <scope>NUCLEOTIDE SEQUENCE [LARGE SCALE GENOMIC DNA]</scope>
    <source>
        <strain evidence="3 4">RP-1-14</strain>
    </source>
</reference>
<accession>A0A4R0NNZ1</accession>
<evidence type="ECO:0000259" key="2">
    <source>
        <dbReference type="Pfam" id="PF13439"/>
    </source>
</evidence>
<gene>
    <name evidence="3" type="ORF">EZ437_01410</name>
</gene>
<evidence type="ECO:0000313" key="3">
    <source>
        <dbReference type="EMBL" id="TCD02672.1"/>
    </source>
</evidence>
<dbReference type="PANTHER" id="PTHR45947">
    <property type="entry name" value="SULFOQUINOVOSYL TRANSFERASE SQD2"/>
    <property type="match status" value="1"/>
</dbReference>
<feature type="domain" description="Glycosyl transferase family 1" evidence="1">
    <location>
        <begin position="197"/>
        <end position="345"/>
    </location>
</feature>
<dbReference type="InterPro" id="IPR028098">
    <property type="entry name" value="Glyco_trans_4-like_N"/>
</dbReference>
<dbReference type="EMBL" id="SJSL01000001">
    <property type="protein sequence ID" value="TCD02672.1"/>
    <property type="molecule type" value="Genomic_DNA"/>
</dbReference>
<dbReference type="PANTHER" id="PTHR45947:SF3">
    <property type="entry name" value="SULFOQUINOVOSYL TRANSFERASE SQD2"/>
    <property type="match status" value="1"/>
</dbReference>
<dbReference type="NCBIfam" id="NF046085">
    <property type="entry name" value="XrtY_assoc_Gly1"/>
    <property type="match status" value="1"/>
</dbReference>
<dbReference type="Gene3D" id="3.40.50.2000">
    <property type="entry name" value="Glycogen Phosphorylase B"/>
    <property type="match status" value="2"/>
</dbReference>
<keyword evidence="4" id="KW-1185">Reference proteome</keyword>
<dbReference type="Proteomes" id="UP000293347">
    <property type="component" value="Unassembled WGS sequence"/>
</dbReference>
<comment type="caution">
    <text evidence="3">The sequence shown here is derived from an EMBL/GenBank/DDBJ whole genome shotgun (WGS) entry which is preliminary data.</text>
</comment>
<dbReference type="GO" id="GO:0016757">
    <property type="term" value="F:glycosyltransferase activity"/>
    <property type="evidence" value="ECO:0007669"/>
    <property type="project" value="InterPro"/>
</dbReference>
<dbReference type="OrthoDB" id="9790710at2"/>
<dbReference type="InterPro" id="IPR050194">
    <property type="entry name" value="Glycosyltransferase_grp1"/>
</dbReference>
<dbReference type="Pfam" id="PF13439">
    <property type="entry name" value="Glyco_transf_4"/>
    <property type="match status" value="1"/>
</dbReference>
<sequence length="382" mass="42851">MKVLHIVPFYKPAFIYGGPIASVSKLCESQQRAGAQVTVITTNANGKASDLKVDTGNFVMVDGVRVRYFDSITNDNTFVSFKLWRYLYTCCRDYDIVHIHTWWNFLVLGAALICRARKVKVVLSPRGMLSEYIFNSTNSGIKKGLHRIFGRSLLKTTIFNATSQQEYDECKALIPGWAGFVLPNVIDLPAIEINKPHKEVFTLSFLSRIDRKKGLEFVFEAITLLNFPVQFRIAGKGEGSYIAELKALTEKLGIADKVEWVGWMGQEQKFAELMQADLFVLASYNENFANVVIEALYAGTPVLISEHVGLASYVADNELGWVTSLDPAEIARAINECHDNQKKTALINAEAHDKIMGHFSPEILSVNYLGRYSDIIEDQFKG</sequence>
<feature type="domain" description="Glycosyltransferase subfamily 4-like N-terminal" evidence="2">
    <location>
        <begin position="17"/>
        <end position="188"/>
    </location>
</feature>
<dbReference type="SUPFAM" id="SSF53756">
    <property type="entry name" value="UDP-Glycosyltransferase/glycogen phosphorylase"/>
    <property type="match status" value="1"/>
</dbReference>
<dbReference type="Pfam" id="PF00534">
    <property type="entry name" value="Glycos_transf_1"/>
    <property type="match status" value="1"/>
</dbReference>
<organism evidence="3 4">
    <name type="scientific">Pedobacter psychroterrae</name>
    <dbReference type="NCBI Taxonomy" id="2530453"/>
    <lineage>
        <taxon>Bacteria</taxon>
        <taxon>Pseudomonadati</taxon>
        <taxon>Bacteroidota</taxon>
        <taxon>Sphingobacteriia</taxon>
        <taxon>Sphingobacteriales</taxon>
        <taxon>Sphingobacteriaceae</taxon>
        <taxon>Pedobacter</taxon>
    </lineage>
</organism>
<name>A0A4R0NNZ1_9SPHI</name>
<keyword evidence="3" id="KW-0808">Transferase</keyword>
<dbReference type="RefSeq" id="WP_131592504.1">
    <property type="nucleotide sequence ID" value="NZ_SJSL01000001.1"/>
</dbReference>
<dbReference type="AlphaFoldDB" id="A0A4R0NNZ1"/>